<dbReference type="AlphaFoldDB" id="A0A163MMU8"/>
<name>A0A163MMU8_DIDRA</name>
<protein>
    <submittedName>
        <fullName evidence="1">Uncharacterized protein</fullName>
    </submittedName>
</protein>
<organism evidence="1 2">
    <name type="scientific">Didymella rabiei</name>
    <name type="common">Chickpea ascochyta blight fungus</name>
    <name type="synonym">Mycosphaerella rabiei</name>
    <dbReference type="NCBI Taxonomy" id="5454"/>
    <lineage>
        <taxon>Eukaryota</taxon>
        <taxon>Fungi</taxon>
        <taxon>Dikarya</taxon>
        <taxon>Ascomycota</taxon>
        <taxon>Pezizomycotina</taxon>
        <taxon>Dothideomycetes</taxon>
        <taxon>Pleosporomycetidae</taxon>
        <taxon>Pleosporales</taxon>
        <taxon>Pleosporineae</taxon>
        <taxon>Didymellaceae</taxon>
        <taxon>Ascochyta</taxon>
    </lineage>
</organism>
<reference evidence="1 2" key="1">
    <citation type="journal article" date="2016" name="Sci. Rep.">
        <title>Draft genome sequencing and secretome analysis of fungal phytopathogen Ascochyta rabiei provides insight into the necrotrophic effector repertoire.</title>
        <authorList>
            <person name="Verma S."/>
            <person name="Gazara R.K."/>
            <person name="Nizam S."/>
            <person name="Parween S."/>
            <person name="Chattopadhyay D."/>
            <person name="Verma P.K."/>
        </authorList>
    </citation>
    <scope>NUCLEOTIDE SEQUENCE [LARGE SCALE GENOMIC DNA]</scope>
    <source>
        <strain evidence="1 2">ArDII</strain>
    </source>
</reference>
<accession>A0A163MMU8</accession>
<proteinExistence type="predicted"/>
<evidence type="ECO:0000313" key="2">
    <source>
        <dbReference type="Proteomes" id="UP000076837"/>
    </source>
</evidence>
<keyword evidence="2" id="KW-1185">Reference proteome</keyword>
<evidence type="ECO:0000313" key="1">
    <source>
        <dbReference type="EMBL" id="KZM28852.1"/>
    </source>
</evidence>
<dbReference type="EMBL" id="JYNV01000001">
    <property type="protein sequence ID" value="KZM28852.1"/>
    <property type="molecule type" value="Genomic_DNA"/>
</dbReference>
<sequence length="228" mass="25999">MNLDVHLDELMLEICRDLISDSERLPALTRVSRNIRRRAFEVLMNNCTIDLSSSRNQIIHSVMAHLFALVHDTTVPVPDVAIESTGDPLVDKLVKYASKFKTPKIDAFDRHCIRSTVSGSVLLQYISAVQVLESATMYGAKSWKSKFRRGKMEDLLRFLLRVTRHISTLEMGRSLEWMGQGGIQGMCPMLHALKLDCIIRQSFSHKCCNFIQLLTTKMLEFTRKGVKN</sequence>
<dbReference type="Proteomes" id="UP000076837">
    <property type="component" value="Unassembled WGS sequence"/>
</dbReference>
<dbReference type="OrthoDB" id="3674914at2759"/>
<comment type="caution">
    <text evidence="1">The sequence shown here is derived from an EMBL/GenBank/DDBJ whole genome shotgun (WGS) entry which is preliminary data.</text>
</comment>
<gene>
    <name evidence="1" type="ORF">ST47_g35</name>
</gene>